<dbReference type="Gene3D" id="1.10.510.10">
    <property type="entry name" value="Transferase(Phosphotransferase) domain 1"/>
    <property type="match status" value="2"/>
</dbReference>
<evidence type="ECO:0000313" key="13">
    <source>
        <dbReference type="Proteomes" id="UP001630127"/>
    </source>
</evidence>
<evidence type="ECO:0000256" key="1">
    <source>
        <dbReference type="ARBA" id="ARBA00022614"/>
    </source>
</evidence>
<dbReference type="InterPro" id="IPR001611">
    <property type="entry name" value="Leu-rich_rpt"/>
</dbReference>
<keyword evidence="2 9" id="KW-0812">Transmembrane</keyword>
<reference evidence="12 13" key="1">
    <citation type="submission" date="2024-11" db="EMBL/GenBank/DDBJ databases">
        <title>A near-complete genome assembly of Cinchona calisaya.</title>
        <authorList>
            <person name="Lian D.C."/>
            <person name="Zhao X.W."/>
            <person name="Wei L."/>
        </authorList>
    </citation>
    <scope>NUCLEOTIDE SEQUENCE [LARGE SCALE GENOMIC DNA]</scope>
    <source>
        <tissue evidence="12">Nenye</tissue>
    </source>
</reference>
<evidence type="ECO:0000256" key="10">
    <source>
        <dbReference type="SAM" id="SignalP"/>
    </source>
</evidence>
<evidence type="ECO:0000256" key="9">
    <source>
        <dbReference type="SAM" id="Phobius"/>
    </source>
</evidence>
<feature type="domain" description="Protein kinase" evidence="11">
    <location>
        <begin position="374"/>
        <end position="629"/>
    </location>
</feature>
<dbReference type="Pfam" id="PF07714">
    <property type="entry name" value="PK_Tyr_Ser-Thr"/>
    <property type="match status" value="2"/>
</dbReference>
<feature type="signal peptide" evidence="10">
    <location>
        <begin position="1"/>
        <end position="31"/>
    </location>
</feature>
<feature type="chain" id="PRO_5044802149" description="Protein kinase domain-containing protein" evidence="10">
    <location>
        <begin position="32"/>
        <end position="656"/>
    </location>
</feature>
<evidence type="ECO:0000256" key="4">
    <source>
        <dbReference type="ARBA" id="ARBA00022737"/>
    </source>
</evidence>
<dbReference type="PROSITE" id="PS50011">
    <property type="entry name" value="PROTEIN_KINASE_DOM"/>
    <property type="match status" value="1"/>
</dbReference>
<protein>
    <recommendedName>
        <fullName evidence="11">Protein kinase domain-containing protein</fullName>
    </recommendedName>
</protein>
<keyword evidence="1" id="KW-0433">Leucine-rich repeat</keyword>
<sequence>MVEFWKWPNRHVAVLMLVMFLLFQNLSFCSSLNDEGVALLRFRERVVSDPFGALGNWNDDVGVVNPCSWNGIECSDGNVVSLDLKDLCLGGTIAPDLANLIHIKSIVLRNNSFSGIIPEDIAKLKELEVLDLGCNNFSGPLPPDLGNNLSLSVVLLDNNELFGCLSPEIYELKMLSESLVDENQLSSTRMKPSCNGKMLSRHIAEPKDVTHRKLLQTFGANVHKSFLEFVPIFPQPPVIPSSPSPSPAPLSSLIPSPSPSPSSSSPSPTPSISSSDLSPPPVASASQPSLPTPAKSPSAPIKTSKSSHHRVLILSSTIGGSLLLFFLVTGIFLCRNNKVAVVKPWKTGLSGQLQKAFVTGVPKLKRSELETACEDFSNVIGSSSAVTLYKGTLSTGVEITAISFTLASTKDWSKNMEGQFRRKIETLSKVNHKNFVNLLGYCEEEEPFTRMMVFEYAPNGTLFEHLHIKESEHLDWAMRMRIVMGVAYCLQHMHQLTPPISHKNLNSSAIYLTEDYAAKISDFGFWNDAAAAEMESNPRSNVYSFGVLLFEIVTGQIPYSVNRRNSLEDWASDYVGGQQPLRNIVDPTLSSFQEEQLERIDEIMKSCVNPDPRRRPEMREVAARLREVTGIGPDGAIPKISGLWWAELEILSTEAN</sequence>
<evidence type="ECO:0000256" key="5">
    <source>
        <dbReference type="ARBA" id="ARBA00022989"/>
    </source>
</evidence>
<dbReference type="GO" id="GO:0012505">
    <property type="term" value="C:endomembrane system"/>
    <property type="evidence" value="ECO:0007669"/>
    <property type="project" value="UniProtKB-SubCell"/>
</dbReference>
<accession>A0ABD2ZPR7</accession>
<dbReference type="InterPro" id="IPR011009">
    <property type="entry name" value="Kinase-like_dom_sf"/>
</dbReference>
<name>A0ABD2ZPR7_9GENT</name>
<dbReference type="FunFam" id="3.80.10.10:FF:000400">
    <property type="entry name" value="Nuclear pore complex protein NUP107"/>
    <property type="match status" value="1"/>
</dbReference>
<comment type="caution">
    <text evidence="12">The sequence shown here is derived from an EMBL/GenBank/DDBJ whole genome shotgun (WGS) entry which is preliminary data.</text>
</comment>
<proteinExistence type="predicted"/>
<dbReference type="InterPro" id="IPR013210">
    <property type="entry name" value="LRR_N_plant-typ"/>
</dbReference>
<dbReference type="FunFam" id="3.30.200.20:FF:000489">
    <property type="entry name" value="Inactive receptor-like serine/threonine-protein kinase"/>
    <property type="match status" value="1"/>
</dbReference>
<dbReference type="SUPFAM" id="SSF52058">
    <property type="entry name" value="L domain-like"/>
    <property type="match status" value="1"/>
</dbReference>
<dbReference type="InterPro" id="IPR001245">
    <property type="entry name" value="Ser-Thr/Tyr_kinase_cat_dom"/>
</dbReference>
<dbReference type="Pfam" id="PF08263">
    <property type="entry name" value="LRRNT_2"/>
    <property type="match status" value="1"/>
</dbReference>
<dbReference type="InterPro" id="IPR000719">
    <property type="entry name" value="Prot_kinase_dom"/>
</dbReference>
<organism evidence="12 13">
    <name type="scientific">Cinchona calisaya</name>
    <dbReference type="NCBI Taxonomy" id="153742"/>
    <lineage>
        <taxon>Eukaryota</taxon>
        <taxon>Viridiplantae</taxon>
        <taxon>Streptophyta</taxon>
        <taxon>Embryophyta</taxon>
        <taxon>Tracheophyta</taxon>
        <taxon>Spermatophyta</taxon>
        <taxon>Magnoliopsida</taxon>
        <taxon>eudicotyledons</taxon>
        <taxon>Gunneridae</taxon>
        <taxon>Pentapetalae</taxon>
        <taxon>asterids</taxon>
        <taxon>lamiids</taxon>
        <taxon>Gentianales</taxon>
        <taxon>Rubiaceae</taxon>
        <taxon>Cinchonoideae</taxon>
        <taxon>Cinchoneae</taxon>
        <taxon>Cinchona</taxon>
    </lineage>
</organism>
<keyword evidence="5 9" id="KW-1133">Transmembrane helix</keyword>
<dbReference type="Proteomes" id="UP001630127">
    <property type="component" value="Unassembled WGS sequence"/>
</dbReference>
<dbReference type="PANTHER" id="PTHR46084">
    <property type="entry name" value="PROTEIN MALE DISCOVERER 2"/>
    <property type="match status" value="1"/>
</dbReference>
<dbReference type="Gene3D" id="3.30.200.20">
    <property type="entry name" value="Phosphorylase Kinase, domain 1"/>
    <property type="match status" value="1"/>
</dbReference>
<evidence type="ECO:0000259" key="11">
    <source>
        <dbReference type="PROSITE" id="PS50011"/>
    </source>
</evidence>
<dbReference type="Gene3D" id="3.80.10.10">
    <property type="entry name" value="Ribonuclease Inhibitor"/>
    <property type="match status" value="1"/>
</dbReference>
<dbReference type="InterPro" id="IPR032675">
    <property type="entry name" value="LRR_dom_sf"/>
</dbReference>
<gene>
    <name evidence="12" type="ORF">ACH5RR_019397</name>
</gene>
<evidence type="ECO:0000256" key="6">
    <source>
        <dbReference type="ARBA" id="ARBA00023136"/>
    </source>
</evidence>
<keyword evidence="3 10" id="KW-0732">Signal</keyword>
<evidence type="ECO:0000256" key="3">
    <source>
        <dbReference type="ARBA" id="ARBA00022729"/>
    </source>
</evidence>
<keyword evidence="4" id="KW-0677">Repeat</keyword>
<evidence type="ECO:0000256" key="2">
    <source>
        <dbReference type="ARBA" id="ARBA00022692"/>
    </source>
</evidence>
<dbReference type="SUPFAM" id="SSF56112">
    <property type="entry name" value="Protein kinase-like (PK-like)"/>
    <property type="match status" value="1"/>
</dbReference>
<evidence type="ECO:0000313" key="12">
    <source>
        <dbReference type="EMBL" id="KAL3521248.1"/>
    </source>
</evidence>
<feature type="region of interest" description="Disordered" evidence="8">
    <location>
        <begin position="240"/>
        <end position="303"/>
    </location>
</feature>
<dbReference type="AlphaFoldDB" id="A0ABD2ZPR7"/>
<evidence type="ECO:0000256" key="8">
    <source>
        <dbReference type="SAM" id="MobiDB-lite"/>
    </source>
</evidence>
<comment type="subcellular location">
    <subcellularLocation>
        <location evidence="7">Endomembrane system</location>
        <topology evidence="7">Single-pass type I membrane protein</topology>
    </subcellularLocation>
</comment>
<dbReference type="Pfam" id="PF00560">
    <property type="entry name" value="LRR_1"/>
    <property type="match status" value="2"/>
</dbReference>
<keyword evidence="6 9" id="KW-0472">Membrane</keyword>
<keyword evidence="13" id="KW-1185">Reference proteome</keyword>
<dbReference type="PANTHER" id="PTHR46084:SF14">
    <property type="entry name" value="PROTEIN KINASE DOMAIN-CONTAINING PROTEIN"/>
    <property type="match status" value="1"/>
</dbReference>
<dbReference type="EMBL" id="JBJUIK010000008">
    <property type="protein sequence ID" value="KAL3521248.1"/>
    <property type="molecule type" value="Genomic_DNA"/>
</dbReference>
<feature type="compositionally biased region" description="Low complexity" evidence="8">
    <location>
        <begin position="249"/>
        <end position="289"/>
    </location>
</feature>
<feature type="transmembrane region" description="Helical" evidence="9">
    <location>
        <begin position="311"/>
        <end position="334"/>
    </location>
</feature>
<evidence type="ECO:0000256" key="7">
    <source>
        <dbReference type="ARBA" id="ARBA00046288"/>
    </source>
</evidence>